<dbReference type="Gene3D" id="1.10.10.10">
    <property type="entry name" value="Winged helix-like DNA-binding domain superfamily/Winged helix DNA-binding domain"/>
    <property type="match status" value="1"/>
</dbReference>
<dbReference type="RefSeq" id="WP_224122478.1">
    <property type="nucleotide sequence ID" value="NZ_JAIQZJ010000003.1"/>
</dbReference>
<reference evidence="3 4" key="1">
    <citation type="submission" date="2021-09" db="EMBL/GenBank/DDBJ databases">
        <title>Whole genome sequence of Nocardioides sp. GBK3QG-3.</title>
        <authorList>
            <person name="Tuo L."/>
        </authorList>
    </citation>
    <scope>NUCLEOTIDE SEQUENCE [LARGE SCALE GENOMIC DNA]</scope>
    <source>
        <strain evidence="3 4">GBK3QG-3</strain>
    </source>
</reference>
<evidence type="ECO:0000256" key="1">
    <source>
        <dbReference type="SAM" id="MobiDB-lite"/>
    </source>
</evidence>
<name>A0ABS7UB44_9ACTN</name>
<sequence>MGHKGFNRQWAHHSEHEYRQHGGGRRGGPWGGPFGPGGFGRPGHPGPPPWVAGLFGLAQGERQRGPRVRRGDVRSAILDVVRSAQEAGEEINGYQVIQQIAERSEGAWRPSPGSVYPTIQQLEDEGLVETGDVRGRRSLRLTPAGETYVAEHADELAAVWAPFRESADEEAGPYADLRPEIGQVMGAVWQIVSTGSEAQRSAAVDVLVEARRKLYGILADGDPEQAADEGTEER</sequence>
<protein>
    <submittedName>
        <fullName evidence="3">PadR family transcriptional regulator</fullName>
    </submittedName>
</protein>
<dbReference type="InterPro" id="IPR036390">
    <property type="entry name" value="WH_DNA-bd_sf"/>
</dbReference>
<dbReference type="Pfam" id="PF03551">
    <property type="entry name" value="PadR"/>
    <property type="match status" value="1"/>
</dbReference>
<feature type="compositionally biased region" description="Gly residues" evidence="1">
    <location>
        <begin position="25"/>
        <end position="43"/>
    </location>
</feature>
<dbReference type="SUPFAM" id="SSF46785">
    <property type="entry name" value="Winged helix' DNA-binding domain"/>
    <property type="match status" value="1"/>
</dbReference>
<feature type="domain" description="Transcription regulator PadR N-terminal" evidence="2">
    <location>
        <begin position="89"/>
        <end position="150"/>
    </location>
</feature>
<feature type="region of interest" description="Disordered" evidence="1">
    <location>
        <begin position="1"/>
        <end position="51"/>
    </location>
</feature>
<organism evidence="3 4">
    <name type="scientific">Nocardioides mangrovi</name>
    <dbReference type="NCBI Taxonomy" id="2874580"/>
    <lineage>
        <taxon>Bacteria</taxon>
        <taxon>Bacillati</taxon>
        <taxon>Actinomycetota</taxon>
        <taxon>Actinomycetes</taxon>
        <taxon>Propionibacteriales</taxon>
        <taxon>Nocardioidaceae</taxon>
        <taxon>Nocardioides</taxon>
    </lineage>
</organism>
<keyword evidence="4" id="KW-1185">Reference proteome</keyword>
<dbReference type="Proteomes" id="UP000780875">
    <property type="component" value="Unassembled WGS sequence"/>
</dbReference>
<dbReference type="PANTHER" id="PTHR43252">
    <property type="entry name" value="TRANSCRIPTIONAL REGULATOR YQJI"/>
    <property type="match status" value="1"/>
</dbReference>
<evidence type="ECO:0000259" key="2">
    <source>
        <dbReference type="Pfam" id="PF03551"/>
    </source>
</evidence>
<evidence type="ECO:0000313" key="3">
    <source>
        <dbReference type="EMBL" id="MBZ5738105.1"/>
    </source>
</evidence>
<dbReference type="InterPro" id="IPR036388">
    <property type="entry name" value="WH-like_DNA-bd_sf"/>
</dbReference>
<accession>A0ABS7UB44</accession>
<dbReference type="EMBL" id="JAIQZJ010000003">
    <property type="protein sequence ID" value="MBZ5738105.1"/>
    <property type="molecule type" value="Genomic_DNA"/>
</dbReference>
<dbReference type="PANTHER" id="PTHR43252:SF2">
    <property type="entry name" value="TRANSCRIPTION REGULATOR, PADR-LIKE FAMILY"/>
    <property type="match status" value="1"/>
</dbReference>
<dbReference type="InterPro" id="IPR005149">
    <property type="entry name" value="Tscrpt_reg_PadR_N"/>
</dbReference>
<proteinExistence type="predicted"/>
<evidence type="ECO:0000313" key="4">
    <source>
        <dbReference type="Proteomes" id="UP000780875"/>
    </source>
</evidence>
<gene>
    <name evidence="3" type="ORF">K8U61_08015</name>
</gene>
<comment type="caution">
    <text evidence="3">The sequence shown here is derived from an EMBL/GenBank/DDBJ whole genome shotgun (WGS) entry which is preliminary data.</text>
</comment>